<evidence type="ECO:0000313" key="2">
    <source>
        <dbReference type="Proteomes" id="UP001150603"/>
    </source>
</evidence>
<name>A0ACC1J125_9FUNG</name>
<keyword evidence="1" id="KW-0687">Ribonucleoprotein</keyword>
<organism evidence="1 2">
    <name type="scientific">Linderina macrospora</name>
    <dbReference type="NCBI Taxonomy" id="4868"/>
    <lineage>
        <taxon>Eukaryota</taxon>
        <taxon>Fungi</taxon>
        <taxon>Fungi incertae sedis</taxon>
        <taxon>Zoopagomycota</taxon>
        <taxon>Kickxellomycotina</taxon>
        <taxon>Kickxellomycetes</taxon>
        <taxon>Kickxellales</taxon>
        <taxon>Kickxellaceae</taxon>
        <taxon>Linderina</taxon>
    </lineage>
</organism>
<protein>
    <submittedName>
        <fullName evidence="1">U4/U6 small nuclear ribonucleoprotein prp4</fullName>
        <ecNumber evidence="1">2.7.11.1</ecNumber>
    </submittedName>
</protein>
<evidence type="ECO:0000313" key="1">
    <source>
        <dbReference type="EMBL" id="KAJ1933338.1"/>
    </source>
</evidence>
<proteinExistence type="predicted"/>
<feature type="non-terminal residue" evidence="1">
    <location>
        <position position="130"/>
    </location>
</feature>
<dbReference type="EMBL" id="JANBPW010005111">
    <property type="protein sequence ID" value="KAJ1933338.1"/>
    <property type="molecule type" value="Genomic_DNA"/>
</dbReference>
<comment type="caution">
    <text evidence="1">The sequence shown here is derived from an EMBL/GenBank/DDBJ whole genome shotgun (WGS) entry which is preliminary data.</text>
</comment>
<reference evidence="1" key="1">
    <citation type="submission" date="2022-07" db="EMBL/GenBank/DDBJ databases">
        <title>Phylogenomic reconstructions and comparative analyses of Kickxellomycotina fungi.</title>
        <authorList>
            <person name="Reynolds N.K."/>
            <person name="Stajich J.E."/>
            <person name="Barry K."/>
            <person name="Grigoriev I.V."/>
            <person name="Crous P."/>
            <person name="Smith M.E."/>
        </authorList>
    </citation>
    <scope>NUCLEOTIDE SEQUENCE</scope>
    <source>
        <strain evidence="1">NRRL 5244</strain>
    </source>
</reference>
<sequence length="130" mass="14182">MATDGEGLSAADYSPGRGSNEDDMRHRASTKQTVVAADPVKRVEDDSEDDFDMFADDDEIDTHSKMPPKSSMIPAAVATTMADNWDDADGYYQVIIGEKLDGRYLVQAFLGQGVFSSVVKALDTENDNRP</sequence>
<dbReference type="Proteomes" id="UP001150603">
    <property type="component" value="Unassembled WGS sequence"/>
</dbReference>
<keyword evidence="1" id="KW-0808">Transferase</keyword>
<gene>
    <name evidence="1" type="primary">PRP4_2</name>
    <name evidence="1" type="ORF">FBU59_006059</name>
</gene>
<accession>A0ACC1J125</accession>
<keyword evidence="2" id="KW-1185">Reference proteome</keyword>
<dbReference type="EC" id="2.7.11.1" evidence="1"/>